<dbReference type="Proteomes" id="UP000261082">
    <property type="component" value="Unassembled WGS sequence"/>
</dbReference>
<dbReference type="InterPro" id="IPR050902">
    <property type="entry name" value="ABC_Transporter_SBP"/>
</dbReference>
<dbReference type="GO" id="GO:0071281">
    <property type="term" value="P:cellular response to iron ion"/>
    <property type="evidence" value="ECO:0007669"/>
    <property type="project" value="TreeGrafter"/>
</dbReference>
<proteinExistence type="predicted"/>
<gene>
    <name evidence="2" type="ORF">DZ858_11570</name>
</gene>
<dbReference type="OrthoDB" id="9812528at2"/>
<organism evidence="2 3">
    <name type="scientific">Marixanthomonas ophiurae</name>
    <dbReference type="NCBI Taxonomy" id="387659"/>
    <lineage>
        <taxon>Bacteria</taxon>
        <taxon>Pseudomonadati</taxon>
        <taxon>Bacteroidota</taxon>
        <taxon>Flavobacteriia</taxon>
        <taxon>Flavobacteriales</taxon>
        <taxon>Flavobacteriaceae</taxon>
        <taxon>Marixanthomonas</taxon>
    </lineage>
</organism>
<dbReference type="AlphaFoldDB" id="A0A3E1Q6W3"/>
<dbReference type="Pfam" id="PF01497">
    <property type="entry name" value="Peripla_BP_2"/>
    <property type="match status" value="1"/>
</dbReference>
<name>A0A3E1Q6W3_9FLAO</name>
<accession>A0A3E1Q6W3</accession>
<dbReference type="CDD" id="cd01141">
    <property type="entry name" value="TroA_d"/>
    <property type="match status" value="1"/>
</dbReference>
<dbReference type="PROSITE" id="PS51257">
    <property type="entry name" value="PROKAR_LIPOPROTEIN"/>
    <property type="match status" value="1"/>
</dbReference>
<sequence length="384" mass="42921">MQKFVLLTSVLFLLFSCKENKKSTQTESETTSQNKKEKQVAINYANGFTIDKYDGYKVITLKEPWPDTDTEFTYALVDEKNSLPEGSDFDAIVTVPVKNIVVTSTTHIPSLEMLGETKSLIGFPNLAYISSEETRKRIDAGDITELGKNESINTEVLIDLNPDLVVTFAVEGNNKTVSTIEKTGIPVFYNSDWTEQSPLGKAEWIKFFGALFNKEQKADSIFTEIETNYISAKEKAAKATTSPTVISGAMFKDVWYMPKGGSWGAQFIKDANGTYLWNDTEGTGSLSLNLESVLEKGKDADFWIGPGQFSSKQQLKDAHSVYSEFSAYQNNNIYSNTTLLGETGGVVYYELAPNRPDIVLKDIIKILHPEVLPEHELYFFSKLK</sequence>
<dbReference type="SUPFAM" id="SSF53807">
    <property type="entry name" value="Helical backbone' metal receptor"/>
    <property type="match status" value="1"/>
</dbReference>
<dbReference type="PANTHER" id="PTHR30535:SF34">
    <property type="entry name" value="MOLYBDATE-BINDING PROTEIN MOLA"/>
    <property type="match status" value="1"/>
</dbReference>
<dbReference type="InterPro" id="IPR002491">
    <property type="entry name" value="ABC_transptr_periplasmic_BD"/>
</dbReference>
<dbReference type="PANTHER" id="PTHR30535">
    <property type="entry name" value="VITAMIN B12-BINDING PROTEIN"/>
    <property type="match status" value="1"/>
</dbReference>
<evidence type="ECO:0000313" key="3">
    <source>
        <dbReference type="Proteomes" id="UP000261082"/>
    </source>
</evidence>
<keyword evidence="3" id="KW-1185">Reference proteome</keyword>
<evidence type="ECO:0000313" key="2">
    <source>
        <dbReference type="EMBL" id="RFN57877.1"/>
    </source>
</evidence>
<dbReference type="PROSITE" id="PS50983">
    <property type="entry name" value="FE_B12_PBP"/>
    <property type="match status" value="1"/>
</dbReference>
<dbReference type="EMBL" id="QVID01000002">
    <property type="protein sequence ID" value="RFN57877.1"/>
    <property type="molecule type" value="Genomic_DNA"/>
</dbReference>
<dbReference type="Gene3D" id="3.40.50.1980">
    <property type="entry name" value="Nitrogenase molybdenum iron protein domain"/>
    <property type="match status" value="2"/>
</dbReference>
<evidence type="ECO:0000259" key="1">
    <source>
        <dbReference type="PROSITE" id="PS50983"/>
    </source>
</evidence>
<comment type="caution">
    <text evidence="2">The sequence shown here is derived from an EMBL/GenBank/DDBJ whole genome shotgun (WGS) entry which is preliminary data.</text>
</comment>
<feature type="domain" description="Fe/B12 periplasmic-binding" evidence="1">
    <location>
        <begin position="99"/>
        <end position="371"/>
    </location>
</feature>
<dbReference type="RefSeq" id="WP_117159826.1">
    <property type="nucleotide sequence ID" value="NZ_QVID01000002.1"/>
</dbReference>
<reference evidence="2 3" key="1">
    <citation type="journal article" date="2007" name="Int. J. Syst. Evol. Microbiol.">
        <title>Marixanthomonas ophiurae gen. nov., sp. nov., a marine bacterium of the family Flavobacteriaceae isolated from a deep-sea brittle star.</title>
        <authorList>
            <person name="Romanenko L.A."/>
            <person name="Uchino M."/>
            <person name="Frolova G.M."/>
            <person name="Mikhailov V.V."/>
        </authorList>
    </citation>
    <scope>NUCLEOTIDE SEQUENCE [LARGE SCALE GENOMIC DNA]</scope>
    <source>
        <strain evidence="2 3">KMM 3046</strain>
    </source>
</reference>
<protein>
    <submittedName>
        <fullName evidence="2">ABC transporter substrate-binding protein</fullName>
    </submittedName>
</protein>